<accession>A0ABV6F4S9</accession>
<evidence type="ECO:0000313" key="4">
    <source>
        <dbReference type="EMBL" id="MFC0248520.1"/>
    </source>
</evidence>
<sequence>MTRILAVRLDSDGDVLLTGPAIRALADIGTVDLLASPSGAAAARLLPGVHTVLEFDAPWSGFRPPAVDTETTLELVERLRTTGYDRAVIFTSFHQSPLPMALLARMAGIGHIVGTSMDYPGSLLDVRLKRADPPGGGHEVEAALDVAVAAGASRPEHPGLRVLHPLPPPPDRLPADLRSGGYVVLHPGASVPARGLRADHAAAIAAALAASGHAVVVTGGPAERELAAETVALARQDCPDATVLDLAGATDLAGLAAVLEAADCTVVGNTGPAHLSAAVGTPVVSLFSPVVPAERWRPYGVPVRLLGDQHAPCRDSRARDCPVPGHPCLSGVSGADVVAAVAEFTQPTDHPVRAAHEAGTGPLSTSRGDR</sequence>
<comment type="caution">
    <text evidence="4">The sequence shown here is derived from an EMBL/GenBank/DDBJ whole genome shotgun (WGS) entry which is preliminary data.</text>
</comment>
<organism evidence="4 5">
    <name type="scientific">Citricoccus parietis</name>
    <dbReference type="NCBI Taxonomy" id="592307"/>
    <lineage>
        <taxon>Bacteria</taxon>
        <taxon>Bacillati</taxon>
        <taxon>Actinomycetota</taxon>
        <taxon>Actinomycetes</taxon>
        <taxon>Micrococcales</taxon>
        <taxon>Micrococcaceae</taxon>
        <taxon>Citricoccus</taxon>
    </lineage>
</organism>
<reference evidence="4 5" key="1">
    <citation type="submission" date="2024-09" db="EMBL/GenBank/DDBJ databases">
        <authorList>
            <person name="Sun Q."/>
            <person name="Mori K."/>
        </authorList>
    </citation>
    <scope>NUCLEOTIDE SEQUENCE [LARGE SCALE GENOMIC DNA]</scope>
    <source>
        <strain evidence="4 5">CCM 7609</strain>
    </source>
</reference>
<dbReference type="Gene3D" id="3.40.50.2000">
    <property type="entry name" value="Glycogen Phosphorylase B"/>
    <property type="match status" value="2"/>
</dbReference>
<evidence type="ECO:0000256" key="1">
    <source>
        <dbReference type="ARBA" id="ARBA00022676"/>
    </source>
</evidence>
<evidence type="ECO:0000256" key="2">
    <source>
        <dbReference type="ARBA" id="ARBA00022679"/>
    </source>
</evidence>
<gene>
    <name evidence="4" type="ORF">ACFFIO_08395</name>
</gene>
<evidence type="ECO:0000256" key="3">
    <source>
        <dbReference type="SAM" id="MobiDB-lite"/>
    </source>
</evidence>
<dbReference type="InterPro" id="IPR002201">
    <property type="entry name" value="Glyco_trans_9"/>
</dbReference>
<dbReference type="Proteomes" id="UP001589766">
    <property type="component" value="Unassembled WGS sequence"/>
</dbReference>
<keyword evidence="2" id="KW-0808">Transferase</keyword>
<feature type="region of interest" description="Disordered" evidence="3">
    <location>
        <begin position="349"/>
        <end position="370"/>
    </location>
</feature>
<protein>
    <submittedName>
        <fullName evidence="4">Glycosyltransferase family 9 protein</fullName>
    </submittedName>
</protein>
<dbReference type="PANTHER" id="PTHR30160">
    <property type="entry name" value="TETRAACYLDISACCHARIDE 4'-KINASE-RELATED"/>
    <property type="match status" value="1"/>
</dbReference>
<dbReference type="EMBL" id="JBHLWH010000022">
    <property type="protein sequence ID" value="MFC0248520.1"/>
    <property type="molecule type" value="Genomic_DNA"/>
</dbReference>
<dbReference type="RefSeq" id="WP_378041136.1">
    <property type="nucleotide sequence ID" value="NZ_JBHLWH010000022.1"/>
</dbReference>
<dbReference type="InterPro" id="IPR051199">
    <property type="entry name" value="LPS_LOS_Heptosyltrfase"/>
</dbReference>
<name>A0ABV6F4S9_9MICC</name>
<dbReference type="SUPFAM" id="SSF53756">
    <property type="entry name" value="UDP-Glycosyltransferase/glycogen phosphorylase"/>
    <property type="match status" value="1"/>
</dbReference>
<evidence type="ECO:0000313" key="5">
    <source>
        <dbReference type="Proteomes" id="UP001589766"/>
    </source>
</evidence>
<keyword evidence="1" id="KW-0328">Glycosyltransferase</keyword>
<dbReference type="Pfam" id="PF01075">
    <property type="entry name" value="Glyco_transf_9"/>
    <property type="match status" value="1"/>
</dbReference>
<proteinExistence type="predicted"/>
<dbReference type="CDD" id="cd03789">
    <property type="entry name" value="GT9_LPS_heptosyltransferase"/>
    <property type="match status" value="1"/>
</dbReference>
<dbReference type="PANTHER" id="PTHR30160:SF1">
    <property type="entry name" value="LIPOPOLYSACCHARIDE 1,2-N-ACETYLGLUCOSAMINETRANSFERASE-RELATED"/>
    <property type="match status" value="1"/>
</dbReference>
<keyword evidence="5" id="KW-1185">Reference proteome</keyword>